<gene>
    <name evidence="1" type="ORF">AMORRO_LOCUS10212</name>
</gene>
<protein>
    <submittedName>
        <fullName evidence="1">5525_t:CDS:1</fullName>
    </submittedName>
</protein>
<dbReference type="EMBL" id="CAJVPV010010958">
    <property type="protein sequence ID" value="CAG8656489.1"/>
    <property type="molecule type" value="Genomic_DNA"/>
</dbReference>
<dbReference type="AlphaFoldDB" id="A0A9N9E1T8"/>
<comment type="caution">
    <text evidence="1">The sequence shown here is derived from an EMBL/GenBank/DDBJ whole genome shotgun (WGS) entry which is preliminary data.</text>
</comment>
<evidence type="ECO:0000313" key="1">
    <source>
        <dbReference type="EMBL" id="CAG8656489.1"/>
    </source>
</evidence>
<organism evidence="1 2">
    <name type="scientific">Acaulospora morrowiae</name>
    <dbReference type="NCBI Taxonomy" id="94023"/>
    <lineage>
        <taxon>Eukaryota</taxon>
        <taxon>Fungi</taxon>
        <taxon>Fungi incertae sedis</taxon>
        <taxon>Mucoromycota</taxon>
        <taxon>Glomeromycotina</taxon>
        <taxon>Glomeromycetes</taxon>
        <taxon>Diversisporales</taxon>
        <taxon>Acaulosporaceae</taxon>
        <taxon>Acaulospora</taxon>
    </lineage>
</organism>
<feature type="non-terminal residue" evidence="1">
    <location>
        <position position="61"/>
    </location>
</feature>
<evidence type="ECO:0000313" key="2">
    <source>
        <dbReference type="Proteomes" id="UP000789342"/>
    </source>
</evidence>
<reference evidence="1" key="1">
    <citation type="submission" date="2021-06" db="EMBL/GenBank/DDBJ databases">
        <authorList>
            <person name="Kallberg Y."/>
            <person name="Tangrot J."/>
            <person name="Rosling A."/>
        </authorList>
    </citation>
    <scope>NUCLEOTIDE SEQUENCE</scope>
    <source>
        <strain evidence="1">CL551</strain>
    </source>
</reference>
<sequence length="61" mass="6705">LITFFATGSVCRGSVTVDSRLMVVIEIYQKEGVESTSVDALSRIMTVGLKVVFEFGMGCYY</sequence>
<dbReference type="Proteomes" id="UP000789342">
    <property type="component" value="Unassembled WGS sequence"/>
</dbReference>
<proteinExistence type="predicted"/>
<accession>A0A9N9E1T8</accession>
<keyword evidence="2" id="KW-1185">Reference proteome</keyword>
<name>A0A9N9E1T8_9GLOM</name>